<dbReference type="AlphaFoldDB" id="A0AAD4H1Q3"/>
<protein>
    <submittedName>
        <fullName evidence="2">Uncharacterized protein</fullName>
    </submittedName>
</protein>
<feature type="compositionally biased region" description="Polar residues" evidence="1">
    <location>
        <begin position="15"/>
        <end position="29"/>
    </location>
</feature>
<reference evidence="2" key="1">
    <citation type="journal article" date="2020" name="Fungal Divers.">
        <title>Resolving the Mortierellaceae phylogeny through synthesis of multi-gene phylogenetics and phylogenomics.</title>
        <authorList>
            <person name="Vandepol N."/>
            <person name="Liber J."/>
            <person name="Desiro A."/>
            <person name="Na H."/>
            <person name="Kennedy M."/>
            <person name="Barry K."/>
            <person name="Grigoriev I.V."/>
            <person name="Miller A.N."/>
            <person name="O'Donnell K."/>
            <person name="Stajich J.E."/>
            <person name="Bonito G."/>
        </authorList>
    </citation>
    <scope>NUCLEOTIDE SEQUENCE</scope>
    <source>
        <strain evidence="2">NRRL 28262</strain>
    </source>
</reference>
<dbReference type="EMBL" id="JAAAIL010002173">
    <property type="protein sequence ID" value="KAG0259673.1"/>
    <property type="molecule type" value="Genomic_DNA"/>
</dbReference>
<evidence type="ECO:0000313" key="3">
    <source>
        <dbReference type="Proteomes" id="UP001194580"/>
    </source>
</evidence>
<name>A0AAD4H1Q3_9FUNG</name>
<evidence type="ECO:0000256" key="1">
    <source>
        <dbReference type="SAM" id="MobiDB-lite"/>
    </source>
</evidence>
<gene>
    <name evidence="2" type="ORF">BGZ95_004613</name>
</gene>
<accession>A0AAD4H1Q3</accession>
<comment type="caution">
    <text evidence="2">The sequence shown here is derived from an EMBL/GenBank/DDBJ whole genome shotgun (WGS) entry which is preliminary data.</text>
</comment>
<organism evidence="2 3">
    <name type="scientific">Linnemannia exigua</name>
    <dbReference type="NCBI Taxonomy" id="604196"/>
    <lineage>
        <taxon>Eukaryota</taxon>
        <taxon>Fungi</taxon>
        <taxon>Fungi incertae sedis</taxon>
        <taxon>Mucoromycota</taxon>
        <taxon>Mortierellomycotina</taxon>
        <taxon>Mortierellomycetes</taxon>
        <taxon>Mortierellales</taxon>
        <taxon>Mortierellaceae</taxon>
        <taxon>Linnemannia</taxon>
    </lineage>
</organism>
<feature type="non-terminal residue" evidence="2">
    <location>
        <position position="1"/>
    </location>
</feature>
<keyword evidence="3" id="KW-1185">Reference proteome</keyword>
<dbReference type="Proteomes" id="UP001194580">
    <property type="component" value="Unassembled WGS sequence"/>
</dbReference>
<proteinExistence type="predicted"/>
<evidence type="ECO:0000313" key="2">
    <source>
        <dbReference type="EMBL" id="KAG0259673.1"/>
    </source>
</evidence>
<feature type="region of interest" description="Disordered" evidence="1">
    <location>
        <begin position="1"/>
        <end position="29"/>
    </location>
</feature>
<sequence>STSAPIFQHQHSSDPKTSPASQHTSRASTISNMFKSSTLYRTVAMMLLASIVLNYVQALSWEANGGCSASWGGRCNAQCIGEATKKSICKGKEIFSSIESSGCWLGWNICKCQC</sequence>